<dbReference type="RefSeq" id="WP_042060313.1">
    <property type="nucleotide sequence ID" value="NZ_BAND01000085.1"/>
</dbReference>
<reference evidence="3 4" key="2">
    <citation type="journal article" date="2014" name="FEMS Microbiol. Lett.">
        <title>Draft genomic DNA sequence of the facultatively methylotrophic bacterium Acidomonas methanolica type strain MB58.</title>
        <authorList>
            <person name="Higashiura N."/>
            <person name="Hadano H."/>
            <person name="Hirakawa H."/>
            <person name="Matsutani M."/>
            <person name="Takabe S."/>
            <person name="Matsushita K."/>
            <person name="Azuma Y."/>
        </authorList>
    </citation>
    <scope>NUCLEOTIDE SEQUENCE [LARGE SCALE GENOMIC DNA]</scope>
    <source>
        <strain evidence="3 4">MB58</strain>
    </source>
</reference>
<dbReference type="AlphaFoldDB" id="A0A023D6Z1"/>
<name>A0A023D6Z1_ACIMT</name>
<protein>
    <submittedName>
        <fullName evidence="3">Lipopolysaccharide modification acyltransferase</fullName>
    </submittedName>
</protein>
<evidence type="ECO:0000313" key="4">
    <source>
        <dbReference type="Proteomes" id="UP000019760"/>
    </source>
</evidence>
<dbReference type="InterPro" id="IPR002656">
    <property type="entry name" value="Acyl_transf_3_dom"/>
</dbReference>
<dbReference type="GO" id="GO:0016747">
    <property type="term" value="F:acyltransferase activity, transferring groups other than amino-acyl groups"/>
    <property type="evidence" value="ECO:0007669"/>
    <property type="project" value="InterPro"/>
</dbReference>
<dbReference type="Pfam" id="PF01757">
    <property type="entry name" value="Acyl_transf_3"/>
    <property type="match status" value="1"/>
</dbReference>
<reference evidence="4" key="1">
    <citation type="journal article" date="2014" name="FEMS Microbiol. Lett.">
        <title>Draft Genomic DNA Sequence of the Facultatively Methylotrophic Bacterium Acidomonas methanolica type strain MB58.</title>
        <authorList>
            <person name="Higashiura N."/>
            <person name="Hadano H."/>
            <person name="Hirakawa H."/>
            <person name="Matsutani M."/>
            <person name="Takabe S."/>
            <person name="Matsushita K."/>
            <person name="Azuma Y."/>
        </authorList>
    </citation>
    <scope>NUCLEOTIDE SEQUENCE [LARGE SCALE GENOMIC DNA]</scope>
    <source>
        <strain evidence="4">MB58</strain>
    </source>
</reference>
<keyword evidence="3" id="KW-0012">Acyltransferase</keyword>
<proteinExistence type="predicted"/>
<keyword evidence="1" id="KW-0812">Transmembrane</keyword>
<evidence type="ECO:0000256" key="1">
    <source>
        <dbReference type="SAM" id="Phobius"/>
    </source>
</evidence>
<dbReference type="Proteomes" id="UP000019760">
    <property type="component" value="Unassembled WGS sequence"/>
</dbReference>
<dbReference type="GO" id="GO:0016020">
    <property type="term" value="C:membrane"/>
    <property type="evidence" value="ECO:0007669"/>
    <property type="project" value="TreeGrafter"/>
</dbReference>
<dbReference type="PANTHER" id="PTHR23028">
    <property type="entry name" value="ACETYLTRANSFERASE"/>
    <property type="match status" value="1"/>
</dbReference>
<keyword evidence="1" id="KW-1133">Transmembrane helix</keyword>
<dbReference type="PANTHER" id="PTHR23028:SF53">
    <property type="entry name" value="ACYL_TRANSF_3 DOMAIN-CONTAINING PROTEIN"/>
    <property type="match status" value="1"/>
</dbReference>
<keyword evidence="4" id="KW-1185">Reference proteome</keyword>
<keyword evidence="3" id="KW-0808">Transferase</keyword>
<feature type="transmembrane region" description="Helical" evidence="1">
    <location>
        <begin position="21"/>
        <end position="41"/>
    </location>
</feature>
<accession>A0A023D6Z1</accession>
<organism evidence="3 4">
    <name type="scientific">Acidomonas methanolica NBRC 104435</name>
    <dbReference type="NCBI Taxonomy" id="1231351"/>
    <lineage>
        <taxon>Bacteria</taxon>
        <taxon>Pseudomonadati</taxon>
        <taxon>Pseudomonadota</taxon>
        <taxon>Alphaproteobacteria</taxon>
        <taxon>Acetobacterales</taxon>
        <taxon>Acetobacteraceae</taxon>
        <taxon>Acidomonas</taxon>
    </lineage>
</organism>
<dbReference type="EMBL" id="BAND01000085">
    <property type="protein sequence ID" value="GAJ29932.1"/>
    <property type="molecule type" value="Genomic_DNA"/>
</dbReference>
<feature type="transmembrane region" description="Helical" evidence="1">
    <location>
        <begin position="183"/>
        <end position="202"/>
    </location>
</feature>
<sequence>MALPSFEHARARLAGPDLARALAIVFVLISHDGGIVCQWWGTVQPPGLAALGFWGVMLFFVLSGFLIGTLILDLLRHDGAPRDWPPLWGSFLLRRWLRTLPAYYVFFLLAAVPLELLGPFGVPRAEAARVWPYYATLTQNLFWPPVSGWFGVSWSLCIEEWFYLAFPLCLVLARLAGLTRGRAFALTLALFFVVPVLCRLSLPPDVNWDEATSKIVPCRLDSLAWGVAAAWLQRDSARFRRAWRPLLAVGLGILGITWALGASGVALGSVRFQKMALFDIAGCGYALCVPAMMRLRRLPPLPGAVVRNLSTYSYGLYLSHLSIMLLAGDLHTRYGLGRPATLAFAAATTIAWPVLSWRLVERPCLRARPSQYVPAYAARAAAGAS</sequence>
<dbReference type="GO" id="GO:0000271">
    <property type="term" value="P:polysaccharide biosynthetic process"/>
    <property type="evidence" value="ECO:0007669"/>
    <property type="project" value="TreeGrafter"/>
</dbReference>
<feature type="transmembrane region" description="Helical" evidence="1">
    <location>
        <begin position="149"/>
        <end position="171"/>
    </location>
</feature>
<dbReference type="InterPro" id="IPR050879">
    <property type="entry name" value="Acyltransferase_3"/>
</dbReference>
<gene>
    <name evidence="3" type="ORF">Amme_085_060</name>
</gene>
<dbReference type="OrthoDB" id="9796461at2"/>
<feature type="transmembrane region" description="Helical" evidence="1">
    <location>
        <begin position="245"/>
        <end position="269"/>
    </location>
</feature>
<comment type="caution">
    <text evidence="3">The sequence shown here is derived from an EMBL/GenBank/DDBJ whole genome shotgun (WGS) entry which is preliminary data.</text>
</comment>
<evidence type="ECO:0000313" key="3">
    <source>
        <dbReference type="EMBL" id="GAJ29932.1"/>
    </source>
</evidence>
<feature type="domain" description="Acyltransferase 3" evidence="2">
    <location>
        <begin position="14"/>
        <end position="357"/>
    </location>
</feature>
<feature type="transmembrane region" description="Helical" evidence="1">
    <location>
        <begin position="96"/>
        <end position="114"/>
    </location>
</feature>
<evidence type="ECO:0000259" key="2">
    <source>
        <dbReference type="Pfam" id="PF01757"/>
    </source>
</evidence>
<keyword evidence="1" id="KW-0472">Membrane</keyword>
<feature type="transmembrane region" description="Helical" evidence="1">
    <location>
        <begin position="53"/>
        <end position="75"/>
    </location>
</feature>
<feature type="transmembrane region" description="Helical" evidence="1">
    <location>
        <begin position="340"/>
        <end position="360"/>
    </location>
</feature>
<feature type="transmembrane region" description="Helical" evidence="1">
    <location>
        <begin position="314"/>
        <end position="334"/>
    </location>
</feature>